<dbReference type="PROSITE" id="PS50846">
    <property type="entry name" value="HMA_2"/>
    <property type="match status" value="1"/>
</dbReference>
<evidence type="ECO:0000256" key="3">
    <source>
        <dbReference type="ARBA" id="ARBA00012517"/>
    </source>
</evidence>
<accession>A0A7Y0L1F6</accession>
<evidence type="ECO:0000256" key="17">
    <source>
        <dbReference type="RuleBase" id="RU362081"/>
    </source>
</evidence>
<dbReference type="InterPro" id="IPR059000">
    <property type="entry name" value="ATPase_P-type_domA"/>
</dbReference>
<dbReference type="GO" id="GO:0005507">
    <property type="term" value="F:copper ion binding"/>
    <property type="evidence" value="ECO:0007669"/>
    <property type="project" value="TreeGrafter"/>
</dbReference>
<dbReference type="Gene3D" id="2.70.150.10">
    <property type="entry name" value="Calcium-transporting ATPase, cytoplasmic transduction domain A"/>
    <property type="match status" value="1"/>
</dbReference>
<dbReference type="InterPro" id="IPR023298">
    <property type="entry name" value="ATPase_P-typ_TM_dom_sf"/>
</dbReference>
<keyword evidence="13" id="KW-0186">Copper</keyword>
<dbReference type="InterPro" id="IPR023299">
    <property type="entry name" value="ATPase_P-typ_cyto_dom_N"/>
</dbReference>
<keyword evidence="5 17" id="KW-1003">Cell membrane</keyword>
<dbReference type="InterPro" id="IPR036163">
    <property type="entry name" value="HMA_dom_sf"/>
</dbReference>
<dbReference type="Gene3D" id="3.40.50.1000">
    <property type="entry name" value="HAD superfamily/HAD-like"/>
    <property type="match status" value="1"/>
</dbReference>
<dbReference type="PRINTS" id="PR00119">
    <property type="entry name" value="CATATPASE"/>
</dbReference>
<gene>
    <name evidence="19" type="ORF">HIJ39_04080</name>
</gene>
<feature type="transmembrane region" description="Helical" evidence="17">
    <location>
        <begin position="255"/>
        <end position="273"/>
    </location>
</feature>
<dbReference type="InterPro" id="IPR027256">
    <property type="entry name" value="P-typ_ATPase_IB"/>
</dbReference>
<dbReference type="GO" id="GO:0043682">
    <property type="term" value="F:P-type divalent copper transporter activity"/>
    <property type="evidence" value="ECO:0007669"/>
    <property type="project" value="TreeGrafter"/>
</dbReference>
<keyword evidence="4" id="KW-0813">Transport</keyword>
<feature type="transmembrane region" description="Helical" evidence="17">
    <location>
        <begin position="438"/>
        <end position="457"/>
    </location>
</feature>
<dbReference type="Gene3D" id="3.40.1110.10">
    <property type="entry name" value="Calcium-transporting ATPase, cytoplasmic domain N"/>
    <property type="match status" value="1"/>
</dbReference>
<evidence type="ECO:0000256" key="1">
    <source>
        <dbReference type="ARBA" id="ARBA00004651"/>
    </source>
</evidence>
<keyword evidence="12 17" id="KW-1133">Transmembrane helix</keyword>
<keyword evidence="15 17" id="KW-0472">Membrane</keyword>
<dbReference type="SUPFAM" id="SSF81665">
    <property type="entry name" value="Calcium ATPase, transmembrane domain M"/>
    <property type="match status" value="1"/>
</dbReference>
<keyword evidence="14" id="KW-0406">Ion transport</keyword>
<reference evidence="19 20" key="1">
    <citation type="submission" date="2020-04" db="EMBL/GenBank/DDBJ databases">
        <authorList>
            <person name="Zhang R."/>
            <person name="Schippers A."/>
        </authorList>
    </citation>
    <scope>NUCLEOTIDE SEQUENCE [LARGE SCALE GENOMIC DNA]</scope>
    <source>
        <strain evidence="19 20">DSM 109850</strain>
    </source>
</reference>
<dbReference type="SFLD" id="SFLDG00002">
    <property type="entry name" value="C1.7:_P-type_atpase_like"/>
    <property type="match status" value="1"/>
</dbReference>
<comment type="subcellular location">
    <subcellularLocation>
        <location evidence="1">Cell membrane</location>
        <topology evidence="1">Multi-pass membrane protein</topology>
    </subcellularLocation>
</comment>
<dbReference type="GO" id="GO:0140581">
    <property type="term" value="F:P-type monovalent copper transporter activity"/>
    <property type="evidence" value="ECO:0007669"/>
    <property type="project" value="UniProtKB-EC"/>
</dbReference>
<dbReference type="PRINTS" id="PR00943">
    <property type="entry name" value="CUATPASE"/>
</dbReference>
<dbReference type="GO" id="GO:0016887">
    <property type="term" value="F:ATP hydrolysis activity"/>
    <property type="evidence" value="ECO:0007669"/>
    <property type="project" value="InterPro"/>
</dbReference>
<dbReference type="InterPro" id="IPR044492">
    <property type="entry name" value="P_typ_ATPase_HD_dom"/>
</dbReference>
<dbReference type="InterPro" id="IPR018303">
    <property type="entry name" value="ATPase_P-typ_P_site"/>
</dbReference>
<dbReference type="SFLD" id="SFLDF00027">
    <property type="entry name" value="p-type_atpase"/>
    <property type="match status" value="1"/>
</dbReference>
<dbReference type="Pfam" id="PF00702">
    <property type="entry name" value="Hydrolase"/>
    <property type="match status" value="1"/>
</dbReference>
<evidence type="ECO:0000256" key="12">
    <source>
        <dbReference type="ARBA" id="ARBA00022989"/>
    </source>
</evidence>
<evidence type="ECO:0000256" key="2">
    <source>
        <dbReference type="ARBA" id="ARBA00006024"/>
    </source>
</evidence>
<dbReference type="InterPro" id="IPR006121">
    <property type="entry name" value="HMA_dom"/>
</dbReference>
<dbReference type="EMBL" id="JABBVZ010000009">
    <property type="protein sequence ID" value="NMP21537.1"/>
    <property type="molecule type" value="Genomic_DNA"/>
</dbReference>
<evidence type="ECO:0000256" key="7">
    <source>
        <dbReference type="ARBA" id="ARBA00022723"/>
    </source>
</evidence>
<protein>
    <recommendedName>
        <fullName evidence="3">P-type Cu(+) transporter</fullName>
        <ecNumber evidence="3">7.2.2.8</ecNumber>
    </recommendedName>
</protein>
<dbReference type="Pfam" id="PF00122">
    <property type="entry name" value="E1-E2_ATPase"/>
    <property type="match status" value="1"/>
</dbReference>
<keyword evidence="8 17" id="KW-0547">Nucleotide-binding</keyword>
<evidence type="ECO:0000256" key="13">
    <source>
        <dbReference type="ARBA" id="ARBA00023008"/>
    </source>
</evidence>
<keyword evidence="7 17" id="KW-0479">Metal-binding</keyword>
<feature type="transmembrane region" description="Helical" evidence="17">
    <location>
        <begin position="409"/>
        <end position="432"/>
    </location>
</feature>
<evidence type="ECO:0000256" key="5">
    <source>
        <dbReference type="ARBA" id="ARBA00022475"/>
    </source>
</evidence>
<dbReference type="NCBIfam" id="TIGR01525">
    <property type="entry name" value="ATPase-IB_hvy"/>
    <property type="match status" value="1"/>
</dbReference>
<keyword evidence="9" id="KW-0187">Copper transport</keyword>
<dbReference type="GO" id="GO:0055070">
    <property type="term" value="P:copper ion homeostasis"/>
    <property type="evidence" value="ECO:0007669"/>
    <property type="project" value="TreeGrafter"/>
</dbReference>
<sequence length="806" mass="84659">MTVRTPAPNQAAEIQLEIAGMTCASCVAHVEKALQKVPGVETANVNLALEKARVSFKPTETGTADFVLAVSQAGYAVRTESRVLAVPGLEEAPVRDRAERAAQTVAGVVRAHSNPAKGTLTVAWIRGVGEVGAVLDALRQAGLSPSLLDDGAVVDVRAQEAREAQRRLALSVLFTLPLWAAMGRMFFGVGPLWFTNPWMQFVSATVVQWGPGYSFTRRAWLNVRHGNANMDVLVAAGTLAAWGVSVYGVFAHAPLYFDTAATVITLILVGKYLEAVAKGKTSEAIRQLLALRPKTTRVVGPTGHVTEVSVEAVTVGQILEIRPGDHIPVDGQVVRGQGLVDESMLTGEPDLQTKTAAQTVSAGTVHRGDRAFQMAATRVGRDTVLAHIVDAVEEAQAAKAPIQQFADRVANVFVPIVLGIAVVTFVGTGVVTGDYRAALLRAVAVLVVACPCSLGLATPTAVMVGSGIGARLGVLFRNGEALERVAKVDMVALDKTGTITEGHPDVERIVPHGTVPEARVLGMAAALERSSSHPLARAILRAAEAAEPMEIEDVYMEEGQGMVGFLDGETVVLGNGKLLAAYGVSVPEALATPLEAEAQAGRTVVWLAQHDTVLGALVIADRIRADARTTIAALAARGIRTVMLTGDRRATAERVAHEVGIADVRAELSPHDKAAFIASAEAKGRSVAMVGDGINDAPALARASVGMAVASGSDVATETAEVTLMRSEVGAVLQALAVGQKTIGKVRQNLFWALFYNVLMIPLAAFGVLSPMIAGAAMAFSSVTVVTNSLLLNWTLRRMASWNALR</sequence>
<feature type="transmembrane region" description="Helical" evidence="17">
    <location>
        <begin position="168"/>
        <end position="186"/>
    </location>
</feature>
<dbReference type="Gene3D" id="3.30.70.100">
    <property type="match status" value="1"/>
</dbReference>
<evidence type="ECO:0000256" key="14">
    <source>
        <dbReference type="ARBA" id="ARBA00023065"/>
    </source>
</evidence>
<feature type="transmembrane region" description="Helical" evidence="17">
    <location>
        <begin position="750"/>
        <end position="769"/>
    </location>
</feature>
<dbReference type="SUPFAM" id="SSF55008">
    <property type="entry name" value="HMA, heavy metal-associated domain"/>
    <property type="match status" value="2"/>
</dbReference>
<comment type="catalytic activity">
    <reaction evidence="16">
        <text>Cu(+)(in) + ATP + H2O = Cu(+)(out) + ADP + phosphate + H(+)</text>
        <dbReference type="Rhea" id="RHEA:25792"/>
        <dbReference type="ChEBI" id="CHEBI:15377"/>
        <dbReference type="ChEBI" id="CHEBI:15378"/>
        <dbReference type="ChEBI" id="CHEBI:30616"/>
        <dbReference type="ChEBI" id="CHEBI:43474"/>
        <dbReference type="ChEBI" id="CHEBI:49552"/>
        <dbReference type="ChEBI" id="CHEBI:456216"/>
        <dbReference type="EC" id="7.2.2.8"/>
    </reaction>
</comment>
<evidence type="ECO:0000256" key="11">
    <source>
        <dbReference type="ARBA" id="ARBA00022967"/>
    </source>
</evidence>
<dbReference type="InterPro" id="IPR023214">
    <property type="entry name" value="HAD_sf"/>
</dbReference>
<evidence type="ECO:0000256" key="6">
    <source>
        <dbReference type="ARBA" id="ARBA00022692"/>
    </source>
</evidence>
<dbReference type="EC" id="7.2.2.8" evidence="3"/>
<comment type="similarity">
    <text evidence="2 17">Belongs to the cation transport ATPase (P-type) (TC 3.A.3) family. Type IB subfamily.</text>
</comment>
<dbReference type="InterPro" id="IPR036412">
    <property type="entry name" value="HAD-like_sf"/>
</dbReference>
<dbReference type="SUPFAM" id="SSF81653">
    <property type="entry name" value="Calcium ATPase, transduction domain A"/>
    <property type="match status" value="1"/>
</dbReference>
<proteinExistence type="inferred from homology"/>
<name>A0A7Y0L1F6_9FIRM</name>
<evidence type="ECO:0000256" key="10">
    <source>
        <dbReference type="ARBA" id="ARBA00022840"/>
    </source>
</evidence>
<dbReference type="SFLD" id="SFLDS00003">
    <property type="entry name" value="Haloacid_Dehalogenase"/>
    <property type="match status" value="1"/>
</dbReference>
<evidence type="ECO:0000256" key="16">
    <source>
        <dbReference type="ARBA" id="ARBA00049289"/>
    </source>
</evidence>
<evidence type="ECO:0000256" key="9">
    <source>
        <dbReference type="ARBA" id="ARBA00022796"/>
    </source>
</evidence>
<feature type="transmembrane region" description="Helical" evidence="17">
    <location>
        <begin position="775"/>
        <end position="796"/>
    </location>
</feature>
<keyword evidence="11" id="KW-1278">Translocase</keyword>
<organism evidence="19 20">
    <name type="scientific">Sulfobacillus harzensis</name>
    <dbReference type="NCBI Taxonomy" id="2729629"/>
    <lineage>
        <taxon>Bacteria</taxon>
        <taxon>Bacillati</taxon>
        <taxon>Bacillota</taxon>
        <taxon>Clostridia</taxon>
        <taxon>Eubacteriales</taxon>
        <taxon>Clostridiales Family XVII. Incertae Sedis</taxon>
        <taxon>Sulfobacillus</taxon>
    </lineage>
</organism>
<dbReference type="PANTHER" id="PTHR43520">
    <property type="entry name" value="ATP7, ISOFORM B"/>
    <property type="match status" value="1"/>
</dbReference>
<evidence type="ECO:0000313" key="20">
    <source>
        <dbReference type="Proteomes" id="UP000533476"/>
    </source>
</evidence>
<dbReference type="FunFam" id="2.70.150.10:FF:000020">
    <property type="entry name" value="Copper-exporting P-type ATPase A"/>
    <property type="match status" value="1"/>
</dbReference>
<dbReference type="PANTHER" id="PTHR43520:SF8">
    <property type="entry name" value="P-TYPE CU(+) TRANSPORTER"/>
    <property type="match status" value="1"/>
</dbReference>
<evidence type="ECO:0000256" key="15">
    <source>
        <dbReference type="ARBA" id="ARBA00023136"/>
    </source>
</evidence>
<dbReference type="GO" id="GO:0005524">
    <property type="term" value="F:ATP binding"/>
    <property type="evidence" value="ECO:0007669"/>
    <property type="project" value="UniProtKB-UniRule"/>
</dbReference>
<feature type="domain" description="HMA" evidence="18">
    <location>
        <begin position="12"/>
        <end position="78"/>
    </location>
</feature>
<keyword evidence="6 17" id="KW-0812">Transmembrane</keyword>
<dbReference type="NCBIfam" id="TIGR01511">
    <property type="entry name" value="ATPase-IB1_Cu"/>
    <property type="match status" value="1"/>
</dbReference>
<dbReference type="SUPFAM" id="SSF56784">
    <property type="entry name" value="HAD-like"/>
    <property type="match status" value="1"/>
</dbReference>
<dbReference type="CDD" id="cd02094">
    <property type="entry name" value="P-type_ATPase_Cu-like"/>
    <property type="match status" value="1"/>
</dbReference>
<dbReference type="FunFam" id="3.30.70.100:FF:000005">
    <property type="entry name" value="Copper-exporting P-type ATPase A"/>
    <property type="match status" value="1"/>
</dbReference>
<dbReference type="GO" id="GO:0005886">
    <property type="term" value="C:plasma membrane"/>
    <property type="evidence" value="ECO:0007669"/>
    <property type="project" value="UniProtKB-SubCell"/>
</dbReference>
<dbReference type="Pfam" id="PF00403">
    <property type="entry name" value="HMA"/>
    <property type="match status" value="1"/>
</dbReference>
<dbReference type="AlphaFoldDB" id="A0A7Y0L1F6"/>
<evidence type="ECO:0000313" key="19">
    <source>
        <dbReference type="EMBL" id="NMP21537.1"/>
    </source>
</evidence>
<dbReference type="InterPro" id="IPR008250">
    <property type="entry name" value="ATPase_P-typ_transduc_dom_A_sf"/>
</dbReference>
<dbReference type="PROSITE" id="PS00154">
    <property type="entry name" value="ATPASE_E1_E2"/>
    <property type="match status" value="1"/>
</dbReference>
<evidence type="ECO:0000259" key="18">
    <source>
        <dbReference type="PROSITE" id="PS50846"/>
    </source>
</evidence>
<keyword evidence="20" id="KW-1185">Reference proteome</keyword>
<comment type="caution">
    <text evidence="19">The sequence shown here is derived from an EMBL/GenBank/DDBJ whole genome shotgun (WGS) entry which is preliminary data.</text>
</comment>
<evidence type="ECO:0000256" key="8">
    <source>
        <dbReference type="ARBA" id="ARBA00022741"/>
    </source>
</evidence>
<dbReference type="InterPro" id="IPR017969">
    <property type="entry name" value="Heavy-metal-associated_CS"/>
</dbReference>
<evidence type="ECO:0000256" key="4">
    <source>
        <dbReference type="ARBA" id="ARBA00022448"/>
    </source>
</evidence>
<dbReference type="Proteomes" id="UP000533476">
    <property type="component" value="Unassembled WGS sequence"/>
</dbReference>
<dbReference type="InterPro" id="IPR001757">
    <property type="entry name" value="P_typ_ATPase"/>
</dbReference>
<dbReference type="NCBIfam" id="TIGR01494">
    <property type="entry name" value="ATPase_P-type"/>
    <property type="match status" value="1"/>
</dbReference>
<dbReference type="PROSITE" id="PS01047">
    <property type="entry name" value="HMA_1"/>
    <property type="match status" value="1"/>
</dbReference>
<keyword evidence="10 17" id="KW-0067">ATP-binding</keyword>
<dbReference type="CDD" id="cd00371">
    <property type="entry name" value="HMA"/>
    <property type="match status" value="1"/>
</dbReference>